<dbReference type="EMBL" id="JBEPLJ010000003">
    <property type="protein sequence ID" value="MET3584886.1"/>
    <property type="molecule type" value="Genomic_DNA"/>
</dbReference>
<reference evidence="2 3" key="1">
    <citation type="submission" date="2024-06" db="EMBL/GenBank/DDBJ databases">
        <title>Genomic Encyclopedia of Type Strains, Phase IV (KMG-IV): sequencing the most valuable type-strain genomes for metagenomic binning, comparative biology and taxonomic classification.</title>
        <authorList>
            <person name="Goeker M."/>
        </authorList>
    </citation>
    <scope>NUCLEOTIDE SEQUENCE [LARGE SCALE GENOMIC DNA]</scope>
    <source>
        <strain evidence="2 3">DSM 105042</strain>
    </source>
</reference>
<proteinExistence type="predicted"/>
<dbReference type="InterPro" id="IPR016071">
    <property type="entry name" value="Staphylococal_nuclease_OB-fold"/>
</dbReference>
<dbReference type="RefSeq" id="WP_247242853.1">
    <property type="nucleotide sequence ID" value="NZ_JALJRA010000003.1"/>
</dbReference>
<organism evidence="2 3">
    <name type="scientific">Pseudorhizobium tarimense</name>
    <dbReference type="NCBI Taxonomy" id="1079109"/>
    <lineage>
        <taxon>Bacteria</taxon>
        <taxon>Pseudomonadati</taxon>
        <taxon>Pseudomonadota</taxon>
        <taxon>Alphaproteobacteria</taxon>
        <taxon>Hyphomicrobiales</taxon>
        <taxon>Rhizobiaceae</taxon>
        <taxon>Rhizobium/Agrobacterium group</taxon>
        <taxon>Pseudorhizobium</taxon>
    </lineage>
</organism>
<dbReference type="InterPro" id="IPR035437">
    <property type="entry name" value="SNase_OB-fold_sf"/>
</dbReference>
<protein>
    <submittedName>
        <fullName evidence="2">Endonuclease YncB(Thermonuclease family)</fullName>
    </submittedName>
</protein>
<dbReference type="GO" id="GO:0004519">
    <property type="term" value="F:endonuclease activity"/>
    <property type="evidence" value="ECO:0007669"/>
    <property type="project" value="UniProtKB-KW"/>
</dbReference>
<comment type="caution">
    <text evidence="2">The sequence shown here is derived from an EMBL/GenBank/DDBJ whole genome shotgun (WGS) entry which is preliminary data.</text>
</comment>
<dbReference type="SMART" id="SM00318">
    <property type="entry name" value="SNc"/>
    <property type="match status" value="1"/>
</dbReference>
<name>A0ABV2H2W4_9HYPH</name>
<sequence>MTPIFRKLRDAGLLLAFVFLGALIASKLDEVASVRLDGPFVAIDGDTLAVGAERLRLEGLDAPEAQQVCQDGSGRDWACGEAAREALERLTSAASVVCSGASRDRYDRLLVRCRDGGLSVNAELVRLGLAVASGDYGSEEGEAKSKAQGLWAGSFERPRDWRVRHGMMEDPAAAEGILAWLKGLFGG</sequence>
<evidence type="ECO:0000313" key="3">
    <source>
        <dbReference type="Proteomes" id="UP001549031"/>
    </source>
</evidence>
<dbReference type="SUPFAM" id="SSF50199">
    <property type="entry name" value="Staphylococcal nuclease"/>
    <property type="match status" value="1"/>
</dbReference>
<evidence type="ECO:0000259" key="1">
    <source>
        <dbReference type="PROSITE" id="PS50830"/>
    </source>
</evidence>
<keyword evidence="2" id="KW-0255">Endonuclease</keyword>
<gene>
    <name evidence="2" type="ORF">ABID21_000987</name>
</gene>
<dbReference type="Gene3D" id="2.40.50.90">
    <property type="match status" value="1"/>
</dbReference>
<keyword evidence="2" id="KW-0378">Hydrolase</keyword>
<feature type="domain" description="TNase-like" evidence="1">
    <location>
        <begin position="43"/>
        <end position="153"/>
    </location>
</feature>
<keyword evidence="3" id="KW-1185">Reference proteome</keyword>
<dbReference type="Proteomes" id="UP001549031">
    <property type="component" value="Unassembled WGS sequence"/>
</dbReference>
<accession>A0ABV2H2W4</accession>
<dbReference type="PROSITE" id="PS50830">
    <property type="entry name" value="TNASE_3"/>
    <property type="match status" value="1"/>
</dbReference>
<dbReference type="Pfam" id="PF00565">
    <property type="entry name" value="SNase"/>
    <property type="match status" value="1"/>
</dbReference>
<evidence type="ECO:0000313" key="2">
    <source>
        <dbReference type="EMBL" id="MET3584886.1"/>
    </source>
</evidence>
<keyword evidence="2" id="KW-0540">Nuclease</keyword>